<dbReference type="AlphaFoldDB" id="A0A9X0A3R6"/>
<feature type="chain" id="PRO_5040953320" evidence="3">
    <location>
        <begin position="25"/>
        <end position="177"/>
    </location>
</feature>
<evidence type="ECO:0000256" key="3">
    <source>
        <dbReference type="SAM" id="SignalP"/>
    </source>
</evidence>
<proteinExistence type="predicted"/>
<dbReference type="Pfam" id="PF00354">
    <property type="entry name" value="Pentaxin"/>
    <property type="match status" value="1"/>
</dbReference>
<feature type="coiled-coil region" evidence="2">
    <location>
        <begin position="68"/>
        <end position="95"/>
    </location>
</feature>
<keyword evidence="2" id="KW-0175">Coiled coil</keyword>
<dbReference type="InterPro" id="IPR013320">
    <property type="entry name" value="ConA-like_dom_sf"/>
</dbReference>
<gene>
    <name evidence="5" type="primary">svep1_5</name>
    <name evidence="5" type="ORF">OS493_013664</name>
</gene>
<dbReference type="Gene3D" id="2.60.120.200">
    <property type="match status" value="1"/>
</dbReference>
<feature type="domain" description="Pentraxin (PTX)" evidence="4">
    <location>
        <begin position="96"/>
        <end position="177"/>
    </location>
</feature>
<keyword evidence="6" id="KW-1185">Reference proteome</keyword>
<evidence type="ECO:0000259" key="4">
    <source>
        <dbReference type="PROSITE" id="PS51828"/>
    </source>
</evidence>
<evidence type="ECO:0000256" key="2">
    <source>
        <dbReference type="SAM" id="Coils"/>
    </source>
</evidence>
<dbReference type="InterPro" id="IPR001759">
    <property type="entry name" value="PTX_dom"/>
</dbReference>
<evidence type="ECO:0000256" key="1">
    <source>
        <dbReference type="PROSITE-ProRule" id="PRU01172"/>
    </source>
</evidence>
<comment type="caution">
    <text evidence="5">The sequence shown here is derived from an EMBL/GenBank/DDBJ whole genome shotgun (WGS) entry which is preliminary data.</text>
</comment>
<protein>
    <submittedName>
        <fullName evidence="5">Domain abundant in complement control protein, SUSHI repeat, short complement-like repeat (SCR)</fullName>
    </submittedName>
</protein>
<dbReference type="EMBL" id="MU825402">
    <property type="protein sequence ID" value="KAJ7392284.1"/>
    <property type="molecule type" value="Genomic_DNA"/>
</dbReference>
<dbReference type="SUPFAM" id="SSF49899">
    <property type="entry name" value="Concanavalin A-like lectins/glucanases"/>
    <property type="match status" value="1"/>
</dbReference>
<keyword evidence="3" id="KW-0732">Signal</keyword>
<dbReference type="OrthoDB" id="8871962at2759"/>
<organism evidence="5 6">
    <name type="scientific">Desmophyllum pertusum</name>
    <dbReference type="NCBI Taxonomy" id="174260"/>
    <lineage>
        <taxon>Eukaryota</taxon>
        <taxon>Metazoa</taxon>
        <taxon>Cnidaria</taxon>
        <taxon>Anthozoa</taxon>
        <taxon>Hexacorallia</taxon>
        <taxon>Scleractinia</taxon>
        <taxon>Caryophylliina</taxon>
        <taxon>Caryophylliidae</taxon>
        <taxon>Desmophyllum</taxon>
    </lineage>
</organism>
<evidence type="ECO:0000313" key="6">
    <source>
        <dbReference type="Proteomes" id="UP001163046"/>
    </source>
</evidence>
<sequence length="177" mass="19413">MAAGKLNFMLSFLLLFCLLGLTNTAPTSNSTSDSVDKKKVFITGDRIEIIISSNERTNVPLKGILQKLESVTAENKKLVKSIQTLEGRILTLENKVGNAFMFPRKGITDYVIISGSMPSLSALTACFWMKATGTDGNSGTPLSYAVSSQDNEFIIYDYNSFKLFVGGEYRSVKTKLL</sequence>
<reference evidence="5" key="1">
    <citation type="submission" date="2023-01" db="EMBL/GenBank/DDBJ databases">
        <title>Genome assembly of the deep-sea coral Lophelia pertusa.</title>
        <authorList>
            <person name="Herrera S."/>
            <person name="Cordes E."/>
        </authorList>
    </citation>
    <scope>NUCLEOTIDE SEQUENCE</scope>
    <source>
        <strain evidence="5">USNM1676648</strain>
        <tissue evidence="5">Polyp</tissue>
    </source>
</reference>
<accession>A0A9X0A3R6</accession>
<evidence type="ECO:0000313" key="5">
    <source>
        <dbReference type="EMBL" id="KAJ7392284.1"/>
    </source>
</evidence>
<dbReference type="PROSITE" id="PS51828">
    <property type="entry name" value="PTX_2"/>
    <property type="match status" value="1"/>
</dbReference>
<feature type="signal peptide" evidence="3">
    <location>
        <begin position="1"/>
        <end position="24"/>
    </location>
</feature>
<dbReference type="Proteomes" id="UP001163046">
    <property type="component" value="Unassembled WGS sequence"/>
</dbReference>
<name>A0A9X0A3R6_9CNID</name>
<comment type="caution">
    <text evidence="1">Lacks conserved residue(s) required for the propagation of feature annotation.</text>
</comment>